<dbReference type="Proteomes" id="UP001217089">
    <property type="component" value="Unassembled WGS sequence"/>
</dbReference>
<protein>
    <recommendedName>
        <fullName evidence="5">Glutathione transferase</fullName>
    </recommendedName>
</protein>
<dbReference type="SUPFAM" id="SSF52833">
    <property type="entry name" value="Thioredoxin-like"/>
    <property type="match status" value="1"/>
</dbReference>
<keyword evidence="4" id="KW-1185">Reference proteome</keyword>
<dbReference type="InterPro" id="IPR004045">
    <property type="entry name" value="Glutathione_S-Trfase_N"/>
</dbReference>
<feature type="domain" description="GST N-terminal" evidence="1">
    <location>
        <begin position="2"/>
        <end position="79"/>
    </location>
</feature>
<dbReference type="InterPro" id="IPR036282">
    <property type="entry name" value="Glutathione-S-Trfase_C_sf"/>
</dbReference>
<name>A0ABQ9E9A5_TEGGR</name>
<dbReference type="SFLD" id="SFLDG01205">
    <property type="entry name" value="AMPS.1"/>
    <property type="match status" value="1"/>
</dbReference>
<dbReference type="PANTHER" id="PTHR11571">
    <property type="entry name" value="GLUTATHIONE S-TRANSFERASE"/>
    <property type="match status" value="1"/>
</dbReference>
<dbReference type="InterPro" id="IPR040079">
    <property type="entry name" value="Glutathione_S-Trfase"/>
</dbReference>
<dbReference type="CDD" id="cd03039">
    <property type="entry name" value="GST_N_Sigma_like"/>
    <property type="match status" value="1"/>
</dbReference>
<dbReference type="Pfam" id="PF14497">
    <property type="entry name" value="GST_C_3"/>
    <property type="match status" value="1"/>
</dbReference>
<dbReference type="PROSITE" id="PS50405">
    <property type="entry name" value="GST_CTER"/>
    <property type="match status" value="1"/>
</dbReference>
<feature type="domain" description="GST C-terminal" evidence="2">
    <location>
        <begin position="81"/>
        <end position="204"/>
    </location>
</feature>
<dbReference type="InterPro" id="IPR004046">
    <property type="entry name" value="GST_C"/>
</dbReference>
<dbReference type="InterPro" id="IPR010987">
    <property type="entry name" value="Glutathione-S-Trfase_C-like"/>
</dbReference>
<dbReference type="SFLD" id="SFLDS00019">
    <property type="entry name" value="Glutathione_Transferase_(cytos"/>
    <property type="match status" value="1"/>
</dbReference>
<dbReference type="Gene3D" id="1.20.1050.10">
    <property type="match status" value="1"/>
</dbReference>
<dbReference type="SFLD" id="SFLDG00363">
    <property type="entry name" value="AMPS_(cytGST):_Alpha-__Mu-__Pi"/>
    <property type="match status" value="1"/>
</dbReference>
<proteinExistence type="predicted"/>
<evidence type="ECO:0008006" key="5">
    <source>
        <dbReference type="Google" id="ProtNLM"/>
    </source>
</evidence>
<accession>A0ABQ9E9A5</accession>
<dbReference type="PROSITE" id="PS50404">
    <property type="entry name" value="GST_NTER"/>
    <property type="match status" value="1"/>
</dbReference>
<dbReference type="SUPFAM" id="SSF47616">
    <property type="entry name" value="GST C-terminal domain-like"/>
    <property type="match status" value="1"/>
</dbReference>
<dbReference type="PANTHER" id="PTHR11571:SF150">
    <property type="entry name" value="GLUTATHIONE S-TRANSFERASE"/>
    <property type="match status" value="1"/>
</dbReference>
<sequence length="205" mass="24309">MPRYKLYYLKFRARAELSRLMFVLANVEFEDIEFSYEEWPKYKPLMATGQCPMLEEDGKRLCQSHAIERYLAKKFGLAGKGDWEEALVDQVVMTTEDIMLKYYDTYYPQDPEVKRRMLDEILDVQVPKFLEIFSRLYEENGGQNGYFVGDSITMADLAVHECFTGFLMLRPNIMDKYPKLLHHRTLVESQPRIAEYLKQRPSRVM</sequence>
<evidence type="ECO:0000313" key="4">
    <source>
        <dbReference type="Proteomes" id="UP001217089"/>
    </source>
</evidence>
<organism evidence="3 4">
    <name type="scientific">Tegillarca granosa</name>
    <name type="common">Malaysian cockle</name>
    <name type="synonym">Anadara granosa</name>
    <dbReference type="NCBI Taxonomy" id="220873"/>
    <lineage>
        <taxon>Eukaryota</taxon>
        <taxon>Metazoa</taxon>
        <taxon>Spiralia</taxon>
        <taxon>Lophotrochozoa</taxon>
        <taxon>Mollusca</taxon>
        <taxon>Bivalvia</taxon>
        <taxon>Autobranchia</taxon>
        <taxon>Pteriomorphia</taxon>
        <taxon>Arcoida</taxon>
        <taxon>Arcoidea</taxon>
        <taxon>Arcidae</taxon>
        <taxon>Tegillarca</taxon>
    </lineage>
</organism>
<evidence type="ECO:0000313" key="3">
    <source>
        <dbReference type="EMBL" id="KAJ8300085.1"/>
    </source>
</evidence>
<evidence type="ECO:0000259" key="1">
    <source>
        <dbReference type="PROSITE" id="PS50404"/>
    </source>
</evidence>
<dbReference type="CDD" id="cd03192">
    <property type="entry name" value="GST_C_Sigma_like"/>
    <property type="match status" value="1"/>
</dbReference>
<reference evidence="3 4" key="1">
    <citation type="submission" date="2022-12" db="EMBL/GenBank/DDBJ databases">
        <title>Chromosome-level genome of Tegillarca granosa.</title>
        <authorList>
            <person name="Kim J."/>
        </authorList>
    </citation>
    <scope>NUCLEOTIDE SEQUENCE [LARGE SCALE GENOMIC DNA]</scope>
    <source>
        <strain evidence="3">Teg-2019</strain>
        <tissue evidence="3">Adductor muscle</tissue>
    </source>
</reference>
<comment type="caution">
    <text evidence="3">The sequence shown here is derived from an EMBL/GenBank/DDBJ whole genome shotgun (WGS) entry which is preliminary data.</text>
</comment>
<gene>
    <name evidence="3" type="ORF">KUTeg_021604</name>
</gene>
<dbReference type="InterPro" id="IPR036249">
    <property type="entry name" value="Thioredoxin-like_sf"/>
</dbReference>
<dbReference type="Gene3D" id="3.40.30.10">
    <property type="entry name" value="Glutaredoxin"/>
    <property type="match status" value="1"/>
</dbReference>
<dbReference type="Pfam" id="PF02798">
    <property type="entry name" value="GST_N"/>
    <property type="match status" value="1"/>
</dbReference>
<dbReference type="InterPro" id="IPR050213">
    <property type="entry name" value="GST_superfamily"/>
</dbReference>
<evidence type="ECO:0000259" key="2">
    <source>
        <dbReference type="PROSITE" id="PS50405"/>
    </source>
</evidence>
<dbReference type="EMBL" id="JARBDR010000919">
    <property type="protein sequence ID" value="KAJ8300085.1"/>
    <property type="molecule type" value="Genomic_DNA"/>
</dbReference>